<reference evidence="4" key="1">
    <citation type="journal article" date="2019" name="Int. J. Syst. Evol. Microbiol.">
        <title>The Global Catalogue of Microorganisms (GCM) 10K type strain sequencing project: providing services to taxonomists for standard genome sequencing and annotation.</title>
        <authorList>
            <consortium name="The Broad Institute Genomics Platform"/>
            <consortium name="The Broad Institute Genome Sequencing Center for Infectious Disease"/>
            <person name="Wu L."/>
            <person name="Ma J."/>
        </authorList>
    </citation>
    <scope>NUCLEOTIDE SEQUENCE [LARGE SCALE GENOMIC DNA]</scope>
    <source>
        <strain evidence="4">JCM 17986</strain>
    </source>
</reference>
<name>A0ABP9HU42_9ACTN</name>
<dbReference type="Pfam" id="PF13561">
    <property type="entry name" value="adh_short_C2"/>
    <property type="match status" value="1"/>
</dbReference>
<gene>
    <name evidence="3" type="ORF">GCM10023205_53380</name>
</gene>
<evidence type="ECO:0000313" key="4">
    <source>
        <dbReference type="Proteomes" id="UP001500466"/>
    </source>
</evidence>
<dbReference type="SUPFAM" id="SSF51735">
    <property type="entry name" value="NAD(P)-binding Rossmann-fold domains"/>
    <property type="match status" value="1"/>
</dbReference>
<dbReference type="PANTHER" id="PTHR24321:SF8">
    <property type="entry name" value="ESTRADIOL 17-BETA-DEHYDROGENASE 8-RELATED"/>
    <property type="match status" value="1"/>
</dbReference>
<evidence type="ECO:0000256" key="2">
    <source>
        <dbReference type="ARBA" id="ARBA00023002"/>
    </source>
</evidence>
<comment type="similarity">
    <text evidence="1">Belongs to the short-chain dehydrogenases/reductases (SDR) family.</text>
</comment>
<dbReference type="Proteomes" id="UP001500466">
    <property type="component" value="Unassembled WGS sequence"/>
</dbReference>
<dbReference type="PRINTS" id="PR00081">
    <property type="entry name" value="GDHRDH"/>
</dbReference>
<evidence type="ECO:0000256" key="1">
    <source>
        <dbReference type="ARBA" id="ARBA00006484"/>
    </source>
</evidence>
<proteinExistence type="inferred from homology"/>
<keyword evidence="2" id="KW-0560">Oxidoreductase</keyword>
<protein>
    <submittedName>
        <fullName evidence="3">SDR family oxidoreductase</fullName>
    </submittedName>
</protein>
<evidence type="ECO:0000313" key="3">
    <source>
        <dbReference type="EMBL" id="GAA4978613.1"/>
    </source>
</evidence>
<dbReference type="PANTHER" id="PTHR24321">
    <property type="entry name" value="DEHYDROGENASES, SHORT CHAIN"/>
    <property type="match status" value="1"/>
</dbReference>
<keyword evidence="4" id="KW-1185">Reference proteome</keyword>
<dbReference type="InterPro" id="IPR036291">
    <property type="entry name" value="NAD(P)-bd_dom_sf"/>
</dbReference>
<dbReference type="EMBL" id="BAABHS010000020">
    <property type="protein sequence ID" value="GAA4978613.1"/>
    <property type="molecule type" value="Genomic_DNA"/>
</dbReference>
<dbReference type="InterPro" id="IPR002347">
    <property type="entry name" value="SDR_fam"/>
</dbReference>
<sequence>MIGIDRTDADVIVDLEQAGDRDRMVSEIAERCGGVLDGLVVSAGVGGGQHPPERVIRVNYFGAQATLTGLRPLLAAGTEPRAVVLASIALLSANDVTTQLCLEGAEEAAVASCAGSGPVAYAASKRAIATWTQQAATTPEWAGAGIALNAVAPGMVRSPMSEYYLGTAEQRAAVLATSPQPFNGVGEPRDIAELIVWLTGPANRFVTGQVIFADGGYQAAVARDQLPRNAAGVGRF</sequence>
<comment type="caution">
    <text evidence="3">The sequence shown here is derived from an EMBL/GenBank/DDBJ whole genome shotgun (WGS) entry which is preliminary data.</text>
</comment>
<accession>A0ABP9HU42</accession>
<organism evidence="3 4">
    <name type="scientific">Yinghuangia aomiensis</name>
    <dbReference type="NCBI Taxonomy" id="676205"/>
    <lineage>
        <taxon>Bacteria</taxon>
        <taxon>Bacillati</taxon>
        <taxon>Actinomycetota</taxon>
        <taxon>Actinomycetes</taxon>
        <taxon>Kitasatosporales</taxon>
        <taxon>Streptomycetaceae</taxon>
        <taxon>Yinghuangia</taxon>
    </lineage>
</organism>
<dbReference type="Gene3D" id="3.40.50.720">
    <property type="entry name" value="NAD(P)-binding Rossmann-like Domain"/>
    <property type="match status" value="1"/>
</dbReference>